<evidence type="ECO:0000313" key="1">
    <source>
        <dbReference type="EMBL" id="PTL35853.1"/>
    </source>
</evidence>
<dbReference type="Gene3D" id="3.40.50.10320">
    <property type="entry name" value="LmbE-like"/>
    <property type="match status" value="1"/>
</dbReference>
<dbReference type="EMBL" id="NVQC01000022">
    <property type="protein sequence ID" value="PTL35853.1"/>
    <property type="molecule type" value="Genomic_DNA"/>
</dbReference>
<dbReference type="SUPFAM" id="SSF102588">
    <property type="entry name" value="LmbE-like"/>
    <property type="match status" value="1"/>
</dbReference>
<reference evidence="2" key="2">
    <citation type="journal article" date="2018" name="Environ. Microbiol.">
        <title>Bloom of a denitrifying methanotroph, 'Candidatus Methylomirabilis limnetica', in a deep stratified lake.</title>
        <authorList>
            <person name="Graf J.S."/>
            <person name="Mayr M.J."/>
            <person name="Marchant H.K."/>
            <person name="Tienken D."/>
            <person name="Hach P.F."/>
            <person name="Brand A."/>
            <person name="Schubert C.J."/>
            <person name="Kuypers M.M."/>
            <person name="Milucka J."/>
        </authorList>
    </citation>
    <scope>NUCLEOTIDE SEQUENCE [LARGE SCALE GENOMIC DNA]</scope>
    <source>
        <strain evidence="2">Zug</strain>
    </source>
</reference>
<comment type="caution">
    <text evidence="1">The sequence shown here is derived from an EMBL/GenBank/DDBJ whole genome shotgun (WGS) entry which is preliminary data.</text>
</comment>
<gene>
    <name evidence="1" type="ORF">CLG94_08870</name>
</gene>
<evidence type="ECO:0000313" key="2">
    <source>
        <dbReference type="Proteomes" id="UP000241436"/>
    </source>
</evidence>
<dbReference type="AlphaFoldDB" id="A0A2T4TXJ9"/>
<dbReference type="InterPro" id="IPR024078">
    <property type="entry name" value="LmbE-like_dom_sf"/>
</dbReference>
<sequence length="219" mass="24479">MGPPARPSIMAAPPPGSVLVLVPHADDESLGCGGAIALHRQQGDRVKVVIVTDGAAGDPKGYYVGCDYPALRREESRRASAILGVSDLEHWDYPDGTLTPTPELVERIGVLLAIERPDILYRPSINEIHPDHWALGVAVEEALRRYIIPVRDWCYEIWATVHPSHILDITPVWDLKCKAITQYQSQLRYNDYLYMVAGLNAYRTIHLPSARYVEAFEAR</sequence>
<dbReference type="GO" id="GO:0016811">
    <property type="term" value="F:hydrolase activity, acting on carbon-nitrogen (but not peptide) bonds, in linear amides"/>
    <property type="evidence" value="ECO:0007669"/>
    <property type="project" value="TreeGrafter"/>
</dbReference>
<name>A0A2T4TXJ9_9BACT</name>
<dbReference type="PANTHER" id="PTHR12993">
    <property type="entry name" value="N-ACETYLGLUCOSAMINYL-PHOSPHATIDYLINOSITOL DE-N-ACETYLASE-RELATED"/>
    <property type="match status" value="1"/>
</dbReference>
<reference evidence="1 2" key="1">
    <citation type="submission" date="2017-09" db="EMBL/GenBank/DDBJ databases">
        <title>Bloom of a denitrifying methanotroph, Candidatus Methylomirabilis limnetica, in a deep stratified lake.</title>
        <authorList>
            <person name="Graf J.S."/>
            <person name="Marchant H.K."/>
            <person name="Tienken D."/>
            <person name="Hach P.F."/>
            <person name="Brand A."/>
            <person name="Schubert C.J."/>
            <person name="Kuypers M.M."/>
            <person name="Milucka J."/>
        </authorList>
    </citation>
    <scope>NUCLEOTIDE SEQUENCE [LARGE SCALE GENOMIC DNA]</scope>
    <source>
        <strain evidence="1 2">Zug</strain>
    </source>
</reference>
<protein>
    <recommendedName>
        <fullName evidence="3">PIG-L family deacetylase</fullName>
    </recommendedName>
</protein>
<dbReference type="InterPro" id="IPR003737">
    <property type="entry name" value="GlcNAc_PI_deacetylase-related"/>
</dbReference>
<organism evidence="1 2">
    <name type="scientific">Candidatus Methylomirabilis limnetica</name>
    <dbReference type="NCBI Taxonomy" id="2033718"/>
    <lineage>
        <taxon>Bacteria</taxon>
        <taxon>Candidatus Methylomirabilota</taxon>
        <taxon>Candidatus Methylomirabilia</taxon>
        <taxon>Candidatus Methylomirabilales</taxon>
        <taxon>Candidatus Methylomirabilaceae</taxon>
        <taxon>Candidatus Methylomirabilis</taxon>
    </lineage>
</organism>
<evidence type="ECO:0008006" key="3">
    <source>
        <dbReference type="Google" id="ProtNLM"/>
    </source>
</evidence>
<accession>A0A2T4TXJ9</accession>
<proteinExistence type="predicted"/>
<keyword evidence="2" id="KW-1185">Reference proteome</keyword>
<dbReference type="Proteomes" id="UP000241436">
    <property type="component" value="Unassembled WGS sequence"/>
</dbReference>
<dbReference type="Pfam" id="PF02585">
    <property type="entry name" value="PIG-L"/>
    <property type="match status" value="1"/>
</dbReference>
<dbReference type="PANTHER" id="PTHR12993:SF29">
    <property type="entry name" value="BLR3841 PROTEIN"/>
    <property type="match status" value="1"/>
</dbReference>
<dbReference type="RefSeq" id="WP_107562727.1">
    <property type="nucleotide sequence ID" value="NZ_NVQC01000022.1"/>
</dbReference>
<dbReference type="OrthoDB" id="9790023at2"/>